<evidence type="ECO:0000256" key="1">
    <source>
        <dbReference type="SAM" id="MobiDB-lite"/>
    </source>
</evidence>
<feature type="chain" id="PRO_5011578858" description="YD repeat-containing protein" evidence="2">
    <location>
        <begin position="28"/>
        <end position="225"/>
    </location>
</feature>
<protein>
    <recommendedName>
        <fullName evidence="5">YD repeat-containing protein</fullName>
    </recommendedName>
</protein>
<keyword evidence="2" id="KW-0732">Signal</keyword>
<dbReference type="EMBL" id="FOYQ01000002">
    <property type="protein sequence ID" value="SFR53032.1"/>
    <property type="molecule type" value="Genomic_DNA"/>
</dbReference>
<dbReference type="OrthoDB" id="1444023at2"/>
<evidence type="ECO:0008006" key="5">
    <source>
        <dbReference type="Google" id="ProtNLM"/>
    </source>
</evidence>
<evidence type="ECO:0000256" key="2">
    <source>
        <dbReference type="SAM" id="SignalP"/>
    </source>
</evidence>
<feature type="signal peptide" evidence="2">
    <location>
        <begin position="1"/>
        <end position="27"/>
    </location>
</feature>
<dbReference type="RefSeq" id="WP_143099987.1">
    <property type="nucleotide sequence ID" value="NZ_FOYQ01000002.1"/>
</dbReference>
<proteinExistence type="predicted"/>
<accession>A0A1I6HEW9</accession>
<keyword evidence="4" id="KW-1185">Reference proteome</keyword>
<feature type="region of interest" description="Disordered" evidence="1">
    <location>
        <begin position="117"/>
        <end position="140"/>
    </location>
</feature>
<organism evidence="3 4">
    <name type="scientific">Robiginitalea myxolifaciens</name>
    <dbReference type="NCBI Taxonomy" id="400055"/>
    <lineage>
        <taxon>Bacteria</taxon>
        <taxon>Pseudomonadati</taxon>
        <taxon>Bacteroidota</taxon>
        <taxon>Flavobacteriia</taxon>
        <taxon>Flavobacteriales</taxon>
        <taxon>Flavobacteriaceae</taxon>
        <taxon>Robiginitalea</taxon>
    </lineage>
</organism>
<dbReference type="AlphaFoldDB" id="A0A1I6HEW9"/>
<gene>
    <name evidence="3" type="ORF">SAMN04490243_2664</name>
</gene>
<name>A0A1I6HEW9_9FLAO</name>
<evidence type="ECO:0000313" key="4">
    <source>
        <dbReference type="Proteomes" id="UP000199534"/>
    </source>
</evidence>
<evidence type="ECO:0000313" key="3">
    <source>
        <dbReference type="EMBL" id="SFR53032.1"/>
    </source>
</evidence>
<sequence>MNTLSIIKLYISIILTALTAQISTAQTADTLKKGALRFSLERGAQQEMTLPPGSEFLLFNASGKLVLTEKDLEGSYTIREEQVVLYQPSYKDEFERMELRKGDQIRWVKPLKNQDYGRNREKSVSRTHQKKTKKNDYGRYSGGVTLRKEFLESSDEDERNVLLVFSNGLVFRYFEGDTRAWYNGEPVAIKDRYIIDTGKETVKFSYDPRTGKVWYVVDTNDKSTH</sequence>
<dbReference type="Proteomes" id="UP000199534">
    <property type="component" value="Unassembled WGS sequence"/>
</dbReference>
<dbReference type="STRING" id="400055.SAMN04490243_2664"/>
<reference evidence="3 4" key="1">
    <citation type="submission" date="2016-10" db="EMBL/GenBank/DDBJ databases">
        <authorList>
            <person name="de Groot N.N."/>
        </authorList>
    </citation>
    <scope>NUCLEOTIDE SEQUENCE [LARGE SCALE GENOMIC DNA]</scope>
    <source>
        <strain evidence="3 4">DSM 21019</strain>
    </source>
</reference>